<evidence type="ECO:0000313" key="2">
    <source>
        <dbReference type="Proteomes" id="UP000033202"/>
    </source>
</evidence>
<sequence length="151" mass="16262">MAEIGTMLLKLLPVILLIGAAPVGDLTIDVGNVRNGKGRVHVDICPQDRFLADDCPYSGEAPATPGVTTVTVRGLPAGRYAAQAFHDENANEKVDRALFGIPKEGVGFSRNAHITFSAPKWRDAEFDFAGHDQRIGFRLRYFLGASGPPKS</sequence>
<dbReference type="STRING" id="1219043.SCH01S_45_00880"/>
<keyword evidence="2" id="KW-1185">Reference proteome</keyword>
<dbReference type="Proteomes" id="UP000033202">
    <property type="component" value="Unassembled WGS sequence"/>
</dbReference>
<gene>
    <name evidence="1" type="ORF">SCH01S_45_00880</name>
</gene>
<organism evidence="1 2">
    <name type="scientific">Sphingomonas changbaiensis NBRC 104936</name>
    <dbReference type="NCBI Taxonomy" id="1219043"/>
    <lineage>
        <taxon>Bacteria</taxon>
        <taxon>Pseudomonadati</taxon>
        <taxon>Pseudomonadota</taxon>
        <taxon>Alphaproteobacteria</taxon>
        <taxon>Sphingomonadales</taxon>
        <taxon>Sphingomonadaceae</taxon>
        <taxon>Sphingomonas</taxon>
    </lineage>
</organism>
<protein>
    <recommendedName>
        <fullName evidence="3">DUF2141 domain-containing protein</fullName>
    </recommendedName>
</protein>
<evidence type="ECO:0000313" key="1">
    <source>
        <dbReference type="EMBL" id="GAO40245.1"/>
    </source>
</evidence>
<reference evidence="1 2" key="1">
    <citation type="submission" date="2015-04" db="EMBL/GenBank/DDBJ databases">
        <title>Whole genome shotgun sequence of Sphingomonas changbaiensis NBRC 104936.</title>
        <authorList>
            <person name="Katano-Makiyama Y."/>
            <person name="Hosoyama A."/>
            <person name="Hashimoto M."/>
            <person name="Noguchi M."/>
            <person name="Tsuchikane K."/>
            <person name="Ohji S."/>
            <person name="Yamazoe A."/>
            <person name="Ichikawa N."/>
            <person name="Kimura A."/>
            <person name="Fujita N."/>
        </authorList>
    </citation>
    <scope>NUCLEOTIDE SEQUENCE [LARGE SCALE GENOMIC DNA]</scope>
    <source>
        <strain evidence="1 2">NBRC 104936</strain>
    </source>
</reference>
<dbReference type="AlphaFoldDB" id="A0A0E9MSY1"/>
<proteinExistence type="predicted"/>
<name>A0A0E9MSY1_9SPHN</name>
<accession>A0A0E9MSY1</accession>
<comment type="caution">
    <text evidence="1">The sequence shown here is derived from an EMBL/GenBank/DDBJ whole genome shotgun (WGS) entry which is preliminary data.</text>
</comment>
<dbReference type="InterPro" id="IPR018673">
    <property type="entry name" value="DUF2141"/>
</dbReference>
<dbReference type="EMBL" id="BBWU01000045">
    <property type="protein sequence ID" value="GAO40245.1"/>
    <property type="molecule type" value="Genomic_DNA"/>
</dbReference>
<evidence type="ECO:0008006" key="3">
    <source>
        <dbReference type="Google" id="ProtNLM"/>
    </source>
</evidence>
<dbReference type="Pfam" id="PF09912">
    <property type="entry name" value="DUF2141"/>
    <property type="match status" value="1"/>
</dbReference>